<name>A0AA37CVU1_AERCA</name>
<accession>A0AA37CVU1</accession>
<evidence type="ECO:0000313" key="3">
    <source>
        <dbReference type="Proteomes" id="UP000886934"/>
    </source>
</evidence>
<organism evidence="2 3">
    <name type="scientific">Aeromonas caviae</name>
    <name type="common">Aeromonas punctata</name>
    <dbReference type="NCBI Taxonomy" id="648"/>
    <lineage>
        <taxon>Bacteria</taxon>
        <taxon>Pseudomonadati</taxon>
        <taxon>Pseudomonadota</taxon>
        <taxon>Gammaproteobacteria</taxon>
        <taxon>Aeromonadales</taxon>
        <taxon>Aeromonadaceae</taxon>
        <taxon>Aeromonas</taxon>
    </lineage>
</organism>
<reference evidence="2" key="1">
    <citation type="submission" date="2021-07" db="EMBL/GenBank/DDBJ databases">
        <title>Draft genome sequence of carbapenem-resistant Aeromonas spp. in Japan.</title>
        <authorList>
            <person name="Maehana S."/>
            <person name="Suzuki M."/>
            <person name="Kitasato H."/>
        </authorList>
    </citation>
    <scope>NUCLEOTIDE SEQUENCE</scope>
    <source>
        <strain evidence="2">KAM351</strain>
    </source>
</reference>
<feature type="transmembrane region" description="Helical" evidence="1">
    <location>
        <begin position="598"/>
        <end position="622"/>
    </location>
</feature>
<dbReference type="Proteomes" id="UP000886934">
    <property type="component" value="Unassembled WGS sequence"/>
</dbReference>
<evidence type="ECO:0000313" key="2">
    <source>
        <dbReference type="EMBL" id="GJA62758.1"/>
    </source>
</evidence>
<dbReference type="EMBL" id="BPNN01000015">
    <property type="protein sequence ID" value="GJA62758.1"/>
    <property type="molecule type" value="Genomic_DNA"/>
</dbReference>
<keyword evidence="1" id="KW-0812">Transmembrane</keyword>
<keyword evidence="1" id="KW-0472">Membrane</keyword>
<sequence length="658" mass="75617">MEIKNPLIHLALLESLKGNSIKDEIDLFLPFIAVTLSEIVGEEITPDLLQEKFTQSFGVEPPLSAIKVFMARAKKRKLLHRENNSFFQNSEQVERWKNGYYDKKDDAEASISILRKDFKQFALEHFKKVIEDSECDFLINDFIEKNISSVTSAKNFEKNQLHSKIKNTDHITASFISHIHKSKNSALDHFSRIVKGMILANYLCFADKIGSKKRYDTITVYLDTPILIGLLGFNGNQKKKSTTEFISLLKKVGIELRIFDKSLDEAEMLLSAWRDDLRRNNYKKFNTKTLELLKSQGYDPERLETEIKLLKSKLEGEGIKVEVGYRPNPKYQCDEKALEVAISSNFKESKNLEHDTICISRIYNLREGRLVNDLNQKMSIFVTSNTGLVNHANNFFSDEIPKKYIPLVVSEQWMTTMFWLKGPDIFNSLPMEQVVASAYGLLYTDDRFWNSFINKLQLLEKKGKITEEDFTFVRWDSDLLGLIHDVSVDVGEDFSESDIFEIIEKIKEKHFKEKNNEICKVREESGVEISALHKKIEEQESELGSTKQNILRVSKFIGSLISFYFCLILVGSVFWASYCNLPVDSINNQFLHDYKKGTLTITAIIVTAVFSFMGTMFGWNVITAYQWIGNKLTKILYAKLTGSNIQTSSEVINEEGGK</sequence>
<proteinExistence type="predicted"/>
<dbReference type="RefSeq" id="WP_223936769.1">
    <property type="nucleotide sequence ID" value="NZ_BPND01000076.1"/>
</dbReference>
<feature type="transmembrane region" description="Helical" evidence="1">
    <location>
        <begin position="556"/>
        <end position="578"/>
    </location>
</feature>
<dbReference type="AlphaFoldDB" id="A0AA37CVU1"/>
<keyword evidence="1" id="KW-1133">Transmembrane helix</keyword>
<comment type="caution">
    <text evidence="2">The sequence shown here is derived from an EMBL/GenBank/DDBJ whole genome shotgun (WGS) entry which is preliminary data.</text>
</comment>
<protein>
    <submittedName>
        <fullName evidence="2">Uncharacterized protein</fullName>
    </submittedName>
</protein>
<evidence type="ECO:0000256" key="1">
    <source>
        <dbReference type="SAM" id="Phobius"/>
    </source>
</evidence>
<gene>
    <name evidence="2" type="ORF">KAM351_13690</name>
</gene>